<evidence type="ECO:0000313" key="1">
    <source>
        <dbReference type="EMBL" id="MCG0342558.1"/>
    </source>
</evidence>
<evidence type="ECO:0000313" key="2">
    <source>
        <dbReference type="Proteomes" id="UP001201179"/>
    </source>
</evidence>
<protein>
    <submittedName>
        <fullName evidence="1">Uncharacterized protein</fullName>
    </submittedName>
</protein>
<accession>A0AAW5ATI5</accession>
<sequence>NDIGMNIDTEFNVGDSVCYLSGDNIIHTSISKIIIEISYTDDSFLMVYKLSDGLSVPRNNYPQWGKRLFRDKDSLMRYLSES</sequence>
<dbReference type="Proteomes" id="UP001201179">
    <property type="component" value="Unassembled WGS sequence"/>
</dbReference>
<proteinExistence type="predicted"/>
<gene>
    <name evidence="1" type="ORF">L4X52_21700</name>
</gene>
<name>A0AAW5ATI5_PHOVU</name>
<reference evidence="1" key="1">
    <citation type="submission" date="2022-01" db="EMBL/GenBank/DDBJ databases">
        <authorList>
            <person name="Mingchao X."/>
        </authorList>
    </citation>
    <scope>NUCLEOTIDE SEQUENCE</scope>
    <source>
        <strain evidence="1">Bv4372</strain>
    </source>
</reference>
<dbReference type="AlphaFoldDB" id="A0AAW5ATI5"/>
<dbReference type="EMBL" id="JAKKWZ010000081">
    <property type="protein sequence ID" value="MCG0342558.1"/>
    <property type="molecule type" value="Genomic_DNA"/>
</dbReference>
<comment type="caution">
    <text evidence="1">The sequence shown here is derived from an EMBL/GenBank/DDBJ whole genome shotgun (WGS) entry which is preliminary data.</text>
</comment>
<feature type="non-terminal residue" evidence="1">
    <location>
        <position position="1"/>
    </location>
</feature>
<organism evidence="1 2">
    <name type="scientific">Phocaeicola vulgatus</name>
    <name type="common">Bacteroides vulgatus</name>
    <dbReference type="NCBI Taxonomy" id="821"/>
    <lineage>
        <taxon>Bacteria</taxon>
        <taxon>Pseudomonadati</taxon>
        <taxon>Bacteroidota</taxon>
        <taxon>Bacteroidia</taxon>
        <taxon>Bacteroidales</taxon>
        <taxon>Bacteroidaceae</taxon>
        <taxon>Phocaeicola</taxon>
    </lineage>
</organism>